<reference evidence="6" key="1">
    <citation type="journal article" date="2023" name="Mol. Phylogenet. Evol.">
        <title>Genome-scale phylogeny and comparative genomics of the fungal order Sordariales.</title>
        <authorList>
            <person name="Hensen N."/>
            <person name="Bonometti L."/>
            <person name="Westerberg I."/>
            <person name="Brannstrom I.O."/>
            <person name="Guillou S."/>
            <person name="Cros-Aarteil S."/>
            <person name="Calhoun S."/>
            <person name="Haridas S."/>
            <person name="Kuo A."/>
            <person name="Mondo S."/>
            <person name="Pangilinan J."/>
            <person name="Riley R."/>
            <person name="LaButti K."/>
            <person name="Andreopoulos B."/>
            <person name="Lipzen A."/>
            <person name="Chen C."/>
            <person name="Yan M."/>
            <person name="Daum C."/>
            <person name="Ng V."/>
            <person name="Clum A."/>
            <person name="Steindorff A."/>
            <person name="Ohm R.A."/>
            <person name="Martin F."/>
            <person name="Silar P."/>
            <person name="Natvig D.O."/>
            <person name="Lalanne C."/>
            <person name="Gautier V."/>
            <person name="Ament-Velasquez S.L."/>
            <person name="Kruys A."/>
            <person name="Hutchinson M.I."/>
            <person name="Powell A.J."/>
            <person name="Barry K."/>
            <person name="Miller A.N."/>
            <person name="Grigoriev I.V."/>
            <person name="Debuchy R."/>
            <person name="Gladieux P."/>
            <person name="Hiltunen Thoren M."/>
            <person name="Johannesson H."/>
        </authorList>
    </citation>
    <scope>NUCLEOTIDE SEQUENCE [LARGE SCALE GENOMIC DNA]</scope>
    <source>
        <strain evidence="6">CBS 340.73</strain>
    </source>
</reference>
<evidence type="ECO:0000256" key="2">
    <source>
        <dbReference type="SAM" id="Phobius"/>
    </source>
</evidence>
<dbReference type="GO" id="GO:0005783">
    <property type="term" value="C:endoplasmic reticulum"/>
    <property type="evidence" value="ECO:0007669"/>
    <property type="project" value="TreeGrafter"/>
</dbReference>
<dbReference type="EMBL" id="MU853780">
    <property type="protein sequence ID" value="KAK3941769.1"/>
    <property type="molecule type" value="Genomic_DNA"/>
</dbReference>
<sequence length="375" mass="40667">MSASSGSSSSSPTKPAARSPRARLFPSTSTSSAGPLQLPSSAYPQPLPLHLTIRFSNSLPDLHLEILNPNDTTVVRLKHLIRGRLSQDKHKKKPKDDIANLGRRRLRFIHSGKILPDPAALSSVLKAPPPPPLSAGAKVDPRGNGNWQGKGKGKGKDVVQQQQRVYVNCSIGDELSEKELEDEARLAQQPASTDTNTSRLNTYTASTNTHTQTQARNRQEGGGGRRTPRGFDRLLEAGFTPAEVNQLRLQFRSIHESRYTRDTMPSPDSFRRMEDGWIDNNHGGGGGGGGGEDVTGGGGEGGAIGGDTNEDLFGFNAVIDTLIKGMFVGFIFPLGAFGWLLREEHMFSRRWQVFIGLGFILSLAIGIVRILTVDQ</sequence>
<accession>A0AAN6N9P1</accession>
<feature type="domain" description="DSC E3 ubiquitin ligase complex subunit 3 C-terminal" evidence="4">
    <location>
        <begin position="229"/>
        <end position="369"/>
    </location>
</feature>
<comment type="caution">
    <text evidence="5">The sequence shown here is derived from an EMBL/GenBank/DDBJ whole genome shotgun (WGS) entry which is preliminary data.</text>
</comment>
<dbReference type="AlphaFoldDB" id="A0AAN6N9P1"/>
<evidence type="ECO:0000259" key="3">
    <source>
        <dbReference type="Pfam" id="PF10302"/>
    </source>
</evidence>
<feature type="compositionally biased region" description="Gly residues" evidence="1">
    <location>
        <begin position="282"/>
        <end position="303"/>
    </location>
</feature>
<evidence type="ECO:0000259" key="4">
    <source>
        <dbReference type="Pfam" id="PF13373"/>
    </source>
</evidence>
<feature type="compositionally biased region" description="Polar residues" evidence="1">
    <location>
        <begin position="189"/>
        <end position="216"/>
    </location>
</feature>
<protein>
    <submittedName>
        <fullName evidence="5">DUF2407 C-terminal domain-containing protein</fullName>
    </submittedName>
</protein>
<dbReference type="Proteomes" id="UP001303473">
    <property type="component" value="Unassembled WGS sequence"/>
</dbReference>
<dbReference type="InterPro" id="IPR029071">
    <property type="entry name" value="Ubiquitin-like_domsf"/>
</dbReference>
<feature type="region of interest" description="Disordered" evidence="1">
    <location>
        <begin position="279"/>
        <end position="303"/>
    </location>
</feature>
<proteinExistence type="predicted"/>
<keyword evidence="2" id="KW-1133">Transmembrane helix</keyword>
<feature type="transmembrane region" description="Helical" evidence="2">
    <location>
        <begin position="322"/>
        <end position="341"/>
    </location>
</feature>
<dbReference type="Pfam" id="PF13373">
    <property type="entry name" value="Dsc3_C"/>
    <property type="match status" value="1"/>
</dbReference>
<feature type="region of interest" description="Disordered" evidence="1">
    <location>
        <begin position="1"/>
        <end position="41"/>
    </location>
</feature>
<dbReference type="InterPro" id="IPR025390">
    <property type="entry name" value="Dsc3_C"/>
</dbReference>
<feature type="compositionally biased region" description="Polar residues" evidence="1">
    <location>
        <begin position="26"/>
        <end position="41"/>
    </location>
</feature>
<dbReference type="GO" id="GO:0044695">
    <property type="term" value="C:Dsc E3 ubiquitin ligase complex"/>
    <property type="evidence" value="ECO:0007669"/>
    <property type="project" value="InterPro"/>
</dbReference>
<gene>
    <name evidence="5" type="ORF">QBC46DRAFT_310921</name>
</gene>
<feature type="transmembrane region" description="Helical" evidence="2">
    <location>
        <begin position="353"/>
        <end position="372"/>
    </location>
</feature>
<dbReference type="SUPFAM" id="SSF54236">
    <property type="entry name" value="Ubiquitin-like"/>
    <property type="match status" value="1"/>
</dbReference>
<evidence type="ECO:0000256" key="1">
    <source>
        <dbReference type="SAM" id="MobiDB-lite"/>
    </source>
</evidence>
<feature type="region of interest" description="Disordered" evidence="1">
    <location>
        <begin position="180"/>
        <end position="229"/>
    </location>
</feature>
<keyword evidence="2" id="KW-0472">Membrane</keyword>
<dbReference type="Pfam" id="PF10302">
    <property type="entry name" value="Dsc3_N"/>
    <property type="match status" value="1"/>
</dbReference>
<dbReference type="InterPro" id="IPR019413">
    <property type="entry name" value="Dsc3_ub-like_dom"/>
</dbReference>
<dbReference type="PANTHER" id="PTHR28049">
    <property type="entry name" value="TRANSMEMBRANE PROTEIN YOR223W"/>
    <property type="match status" value="1"/>
</dbReference>
<evidence type="ECO:0000313" key="5">
    <source>
        <dbReference type="EMBL" id="KAK3941769.1"/>
    </source>
</evidence>
<evidence type="ECO:0000313" key="6">
    <source>
        <dbReference type="Proteomes" id="UP001303473"/>
    </source>
</evidence>
<name>A0AAN6N9P1_9PEZI</name>
<dbReference type="PANTHER" id="PTHR28049:SF1">
    <property type="entry name" value="DSC E3 UBIQUITIN LIGASE COMPLEX SUBUNIT 3"/>
    <property type="match status" value="1"/>
</dbReference>
<feature type="region of interest" description="Disordered" evidence="1">
    <location>
        <begin position="132"/>
        <end position="159"/>
    </location>
</feature>
<keyword evidence="2" id="KW-0812">Transmembrane</keyword>
<organism evidence="5 6">
    <name type="scientific">Diplogelasinospora grovesii</name>
    <dbReference type="NCBI Taxonomy" id="303347"/>
    <lineage>
        <taxon>Eukaryota</taxon>
        <taxon>Fungi</taxon>
        <taxon>Dikarya</taxon>
        <taxon>Ascomycota</taxon>
        <taxon>Pezizomycotina</taxon>
        <taxon>Sordariomycetes</taxon>
        <taxon>Sordariomycetidae</taxon>
        <taxon>Sordariales</taxon>
        <taxon>Diplogelasinosporaceae</taxon>
        <taxon>Diplogelasinospora</taxon>
    </lineage>
</organism>
<dbReference type="InterPro" id="IPR045226">
    <property type="entry name" value="Dsc3"/>
</dbReference>
<feature type="compositionally biased region" description="Low complexity" evidence="1">
    <location>
        <begin position="1"/>
        <end position="23"/>
    </location>
</feature>
<keyword evidence="6" id="KW-1185">Reference proteome</keyword>
<feature type="domain" description="DSC E3 ubiquitin ligase complex subunit 3 ubiquitin-like" evidence="3">
    <location>
        <begin position="50"/>
        <end position="174"/>
    </location>
</feature>